<dbReference type="PROSITE" id="PS50011">
    <property type="entry name" value="PROTEIN_KINASE_DOM"/>
    <property type="match status" value="1"/>
</dbReference>
<dbReference type="InterPro" id="IPR015943">
    <property type="entry name" value="WD40/YVTN_repeat-like_dom_sf"/>
</dbReference>
<dbReference type="InterPro" id="IPR011009">
    <property type="entry name" value="Kinase-like_dom_sf"/>
</dbReference>
<evidence type="ECO:0000256" key="2">
    <source>
        <dbReference type="ARBA" id="ARBA00022737"/>
    </source>
</evidence>
<keyword evidence="5" id="KW-0418">Kinase</keyword>
<dbReference type="InterPro" id="IPR000719">
    <property type="entry name" value="Prot_kinase_dom"/>
</dbReference>
<dbReference type="STRING" id="485913.Krac_1255"/>
<dbReference type="PANTHER" id="PTHR19848">
    <property type="entry name" value="WD40 REPEAT PROTEIN"/>
    <property type="match status" value="1"/>
</dbReference>
<dbReference type="Pfam" id="PF00400">
    <property type="entry name" value="WD40"/>
    <property type="match status" value="6"/>
</dbReference>
<dbReference type="GO" id="GO:0004674">
    <property type="term" value="F:protein serine/threonine kinase activity"/>
    <property type="evidence" value="ECO:0007669"/>
    <property type="project" value="UniProtKB-KW"/>
</dbReference>
<dbReference type="PANTHER" id="PTHR19848:SF8">
    <property type="entry name" value="F-BOX AND WD REPEAT DOMAIN CONTAINING 7"/>
    <property type="match status" value="1"/>
</dbReference>
<keyword evidence="5" id="KW-0808">Transferase</keyword>
<evidence type="ECO:0000256" key="3">
    <source>
        <dbReference type="PROSITE-ProRule" id="PRU00221"/>
    </source>
</evidence>
<dbReference type="Gene3D" id="1.10.510.10">
    <property type="entry name" value="Transferase(Phosphotransferase) domain 1"/>
    <property type="match status" value="1"/>
</dbReference>
<accession>D6U6M9</accession>
<keyword evidence="5" id="KW-0723">Serine/threonine-protein kinase</keyword>
<feature type="repeat" description="WD" evidence="3">
    <location>
        <begin position="403"/>
        <end position="445"/>
    </location>
</feature>
<dbReference type="GO" id="GO:0005524">
    <property type="term" value="F:ATP binding"/>
    <property type="evidence" value="ECO:0007669"/>
    <property type="project" value="InterPro"/>
</dbReference>
<dbReference type="CDD" id="cd14014">
    <property type="entry name" value="STKc_PknB_like"/>
    <property type="match status" value="1"/>
</dbReference>
<dbReference type="SUPFAM" id="SSF56112">
    <property type="entry name" value="Protein kinase-like (PK-like)"/>
    <property type="match status" value="1"/>
</dbReference>
<dbReference type="OrthoDB" id="9762169at2"/>
<dbReference type="PROSITE" id="PS50294">
    <property type="entry name" value="WD_REPEATS_REGION"/>
    <property type="match status" value="6"/>
</dbReference>
<reference evidence="5 6" key="1">
    <citation type="journal article" date="2011" name="Stand. Genomic Sci.">
        <title>Non-contiguous finished genome sequence and contextual data of the filamentous soil bacterium Ktedonobacter racemifer type strain (SOSP1-21).</title>
        <authorList>
            <person name="Chang Y.J."/>
            <person name="Land M."/>
            <person name="Hauser L."/>
            <person name="Chertkov O."/>
            <person name="Del Rio T.G."/>
            <person name="Nolan M."/>
            <person name="Copeland A."/>
            <person name="Tice H."/>
            <person name="Cheng J.F."/>
            <person name="Lucas S."/>
            <person name="Han C."/>
            <person name="Goodwin L."/>
            <person name="Pitluck S."/>
            <person name="Ivanova N."/>
            <person name="Ovchinikova G."/>
            <person name="Pati A."/>
            <person name="Chen A."/>
            <person name="Palaniappan K."/>
            <person name="Mavromatis K."/>
            <person name="Liolios K."/>
            <person name="Brettin T."/>
            <person name="Fiebig A."/>
            <person name="Rohde M."/>
            <person name="Abt B."/>
            <person name="Goker M."/>
            <person name="Detter J.C."/>
            <person name="Woyke T."/>
            <person name="Bristow J."/>
            <person name="Eisen J.A."/>
            <person name="Markowitz V."/>
            <person name="Hugenholtz P."/>
            <person name="Kyrpides N.C."/>
            <person name="Klenk H.P."/>
            <person name="Lapidus A."/>
        </authorList>
    </citation>
    <scope>NUCLEOTIDE SEQUENCE [LARGE SCALE GENOMIC DNA]</scope>
    <source>
        <strain evidence="6">DSM 44963</strain>
    </source>
</reference>
<evidence type="ECO:0000313" key="6">
    <source>
        <dbReference type="Proteomes" id="UP000004508"/>
    </source>
</evidence>
<dbReference type="SUPFAM" id="SSF50978">
    <property type="entry name" value="WD40 repeat-like"/>
    <property type="match status" value="1"/>
</dbReference>
<dbReference type="PROSITE" id="PS00678">
    <property type="entry name" value="WD_REPEATS_1"/>
    <property type="match status" value="2"/>
</dbReference>
<comment type="caution">
    <text evidence="5">The sequence shown here is derived from an EMBL/GenBank/DDBJ whole genome shotgun (WGS) entry which is preliminary data.</text>
</comment>
<feature type="repeat" description="WD" evidence="3">
    <location>
        <begin position="574"/>
        <end position="611"/>
    </location>
</feature>
<feature type="domain" description="Protein kinase" evidence="4">
    <location>
        <begin position="12"/>
        <end position="261"/>
    </location>
</feature>
<dbReference type="SMART" id="SM00320">
    <property type="entry name" value="WD40"/>
    <property type="match status" value="7"/>
</dbReference>
<keyword evidence="2" id="KW-0677">Repeat</keyword>
<dbReference type="EMBL" id="ADVG01000005">
    <property type="protein sequence ID" value="EFH80640.1"/>
    <property type="molecule type" value="Genomic_DNA"/>
</dbReference>
<dbReference type="AlphaFoldDB" id="D6U6M9"/>
<proteinExistence type="predicted"/>
<dbReference type="InterPro" id="IPR036322">
    <property type="entry name" value="WD40_repeat_dom_sf"/>
</dbReference>
<dbReference type="Proteomes" id="UP000004508">
    <property type="component" value="Unassembled WGS sequence"/>
</dbReference>
<evidence type="ECO:0000313" key="5">
    <source>
        <dbReference type="EMBL" id="EFH80640.1"/>
    </source>
</evidence>
<dbReference type="InterPro" id="IPR019775">
    <property type="entry name" value="WD40_repeat_CS"/>
</dbReference>
<name>D6U6M9_KTERA</name>
<dbReference type="Gene3D" id="2.130.10.10">
    <property type="entry name" value="YVTN repeat-like/Quinoprotein amine dehydrogenase"/>
    <property type="match status" value="2"/>
</dbReference>
<feature type="repeat" description="WD" evidence="3">
    <location>
        <begin position="361"/>
        <end position="402"/>
    </location>
</feature>
<dbReference type="InterPro" id="IPR020472">
    <property type="entry name" value="WD40_PAC1"/>
</dbReference>
<dbReference type="InterPro" id="IPR001680">
    <property type="entry name" value="WD40_rpt"/>
</dbReference>
<feature type="repeat" description="WD" evidence="3">
    <location>
        <begin position="532"/>
        <end position="573"/>
    </location>
</feature>
<dbReference type="InterPro" id="IPR001632">
    <property type="entry name" value="WD40_G-protein_beta-like"/>
</dbReference>
<dbReference type="PRINTS" id="PR00320">
    <property type="entry name" value="GPROTEINBRPT"/>
</dbReference>
<sequence>MLYRAGQQIGHYRLTHIVGEGPHAQVFVAEHLPSQAPVAIKMLRARLAQEEIEKFSRSARRIANLSHPHIMRVSDYGVERNVPYLVMEVALNGSLRRRHPEGTRLSTQRILAYARQISEALHYAHSENYLHQFIKPENMLLDKQGNVLLSDFFLPLGIFTARSPENSLYMAPEQYQGVARQTSDQYALGLIIYEWFTGERPTYDPLSTRLFQYGSLLPPLRAKVPSVSTEIEQVVMTALAREPHQRFKSMQAFASALEEAFRARPSSGPLRSFPQRVAVAPASQMTTPLSPLSTPNGVAVDVPEAPAEVKAAGRVIWTARANHGAVRSLSWSYDGRRLVSGGNDMQARVWDASTGKVLLSYGGHRTGVHTVAWSPRGLLIASAGYDPQVHVWSATRGAIMHTFQAHTQPVKALAWSSDGQRLASVDGPDGMVRVWDAMSGMQHATFKPQDKDVAALTWSPDGTCVAVASEDGGVQIWHVNTPRHHGRIFSDPSFASVQALAWASGNSYMASGGEEQVIHYWNTNTGRDKLLFSGHTQKILSLSWSQDGKLLASSSADGSVRIWDVRTGACVFAYSSKHPPVHAVAWSPGGSLLACGDADGSIQVWQIQFPA</sequence>
<organism evidence="5 6">
    <name type="scientific">Ktedonobacter racemifer DSM 44963</name>
    <dbReference type="NCBI Taxonomy" id="485913"/>
    <lineage>
        <taxon>Bacteria</taxon>
        <taxon>Bacillati</taxon>
        <taxon>Chloroflexota</taxon>
        <taxon>Ktedonobacteria</taxon>
        <taxon>Ktedonobacterales</taxon>
        <taxon>Ktedonobacteraceae</taxon>
        <taxon>Ktedonobacter</taxon>
    </lineage>
</organism>
<gene>
    <name evidence="5" type="ORF">Krac_1255</name>
</gene>
<keyword evidence="6" id="KW-1185">Reference proteome</keyword>
<dbReference type="PROSITE" id="PS50082">
    <property type="entry name" value="WD_REPEATS_2"/>
    <property type="match status" value="6"/>
</dbReference>
<dbReference type="Gene3D" id="3.30.200.20">
    <property type="entry name" value="Phosphorylase Kinase, domain 1"/>
    <property type="match status" value="1"/>
</dbReference>
<feature type="repeat" description="WD" evidence="3">
    <location>
        <begin position="446"/>
        <end position="481"/>
    </location>
</feature>
<dbReference type="RefSeq" id="WP_007923360.1">
    <property type="nucleotide sequence ID" value="NZ_ADVG01000005.1"/>
</dbReference>
<dbReference type="Pfam" id="PF00069">
    <property type="entry name" value="Pkinase"/>
    <property type="match status" value="1"/>
</dbReference>
<protein>
    <submittedName>
        <fullName evidence="5">Serine/threonine protein kinase with WD40 repeats</fullName>
    </submittedName>
</protein>
<dbReference type="PRINTS" id="PR00319">
    <property type="entry name" value="GPROTEINB"/>
</dbReference>
<evidence type="ECO:0000256" key="1">
    <source>
        <dbReference type="ARBA" id="ARBA00022574"/>
    </source>
</evidence>
<keyword evidence="1 3" id="KW-0853">WD repeat</keyword>
<dbReference type="eggNOG" id="COG0515">
    <property type="taxonomic scope" value="Bacteria"/>
</dbReference>
<dbReference type="eggNOG" id="COG2319">
    <property type="taxonomic scope" value="Bacteria"/>
</dbReference>
<evidence type="ECO:0000259" key="4">
    <source>
        <dbReference type="PROSITE" id="PS50011"/>
    </source>
</evidence>
<dbReference type="CDD" id="cd00200">
    <property type="entry name" value="WD40"/>
    <property type="match status" value="1"/>
</dbReference>
<dbReference type="InParanoid" id="D6U6M9"/>
<feature type="repeat" description="WD" evidence="3">
    <location>
        <begin position="319"/>
        <end position="360"/>
    </location>
</feature>